<evidence type="ECO:0000256" key="1">
    <source>
        <dbReference type="ARBA" id="ARBA00022679"/>
    </source>
</evidence>
<dbReference type="CDD" id="cd04301">
    <property type="entry name" value="NAT_SF"/>
    <property type="match status" value="1"/>
</dbReference>
<keyword evidence="2" id="KW-0012">Acyltransferase</keyword>
<dbReference type="InterPro" id="IPR000182">
    <property type="entry name" value="GNAT_dom"/>
</dbReference>
<dbReference type="PANTHER" id="PTHR10908">
    <property type="entry name" value="SEROTONIN N-ACETYLTRANSFERASE"/>
    <property type="match status" value="1"/>
</dbReference>
<keyword evidence="5" id="KW-1185">Reference proteome</keyword>
<dbReference type="InterPro" id="IPR051635">
    <property type="entry name" value="SNAT-like"/>
</dbReference>
<dbReference type="Pfam" id="PF00583">
    <property type="entry name" value="Acetyltransf_1"/>
    <property type="match status" value="1"/>
</dbReference>
<evidence type="ECO:0000313" key="4">
    <source>
        <dbReference type="EMBL" id="KRM02452.1"/>
    </source>
</evidence>
<name>A0A0R1VFN5_9LACO</name>
<dbReference type="InterPro" id="IPR016181">
    <property type="entry name" value="Acyl_CoA_acyltransferase"/>
</dbReference>
<dbReference type="AlphaFoldDB" id="A0A0R1VFN5"/>
<evidence type="ECO:0000259" key="3">
    <source>
        <dbReference type="PROSITE" id="PS51186"/>
    </source>
</evidence>
<dbReference type="RefSeq" id="WP_056937336.1">
    <property type="nucleotide sequence ID" value="NZ_AZFN01000011.1"/>
</dbReference>
<proteinExistence type="predicted"/>
<dbReference type="PANTHER" id="PTHR10908:SF0">
    <property type="entry name" value="SEROTONIN N-ACETYLTRANSFERASE"/>
    <property type="match status" value="1"/>
</dbReference>
<dbReference type="GO" id="GO:0008080">
    <property type="term" value="F:N-acetyltransferase activity"/>
    <property type="evidence" value="ECO:0007669"/>
    <property type="project" value="UniProtKB-ARBA"/>
</dbReference>
<sequence>MQIRHAQMSDIPALADLERRAFPSAEAATQPQLKARITVFGNHFWLLVDDDDQLISFVNGLVTNQANLTDEMYEQADWHQEDGTWQMIFSVVTDPDHRKQGYASQCLKAAITDAQMQGRRGLVLTCKDQLIGFYERFGFVNEGFTGSIHGGVRWNQLRLTFKESPK</sequence>
<dbReference type="EMBL" id="AZFN01000011">
    <property type="protein sequence ID" value="KRM02452.1"/>
    <property type="molecule type" value="Genomic_DNA"/>
</dbReference>
<evidence type="ECO:0000313" key="5">
    <source>
        <dbReference type="Proteomes" id="UP000051739"/>
    </source>
</evidence>
<dbReference type="Gene3D" id="3.40.630.30">
    <property type="match status" value="1"/>
</dbReference>
<comment type="caution">
    <text evidence="4">The sequence shown here is derived from an EMBL/GenBank/DDBJ whole genome shotgun (WGS) entry which is preliminary data.</text>
</comment>
<organism evidence="4 5">
    <name type="scientific">Limosilactobacillus gastricus DSM 16045</name>
    <dbReference type="NCBI Taxonomy" id="1423749"/>
    <lineage>
        <taxon>Bacteria</taxon>
        <taxon>Bacillati</taxon>
        <taxon>Bacillota</taxon>
        <taxon>Bacilli</taxon>
        <taxon>Lactobacillales</taxon>
        <taxon>Lactobacillaceae</taxon>
        <taxon>Limosilactobacillus</taxon>
    </lineage>
</organism>
<dbReference type="Proteomes" id="UP000051739">
    <property type="component" value="Unassembled WGS sequence"/>
</dbReference>
<feature type="domain" description="N-acetyltransferase" evidence="3">
    <location>
        <begin position="1"/>
        <end position="160"/>
    </location>
</feature>
<dbReference type="PROSITE" id="PS51186">
    <property type="entry name" value="GNAT"/>
    <property type="match status" value="1"/>
</dbReference>
<protein>
    <recommendedName>
        <fullName evidence="3">N-acetyltransferase domain-containing protein</fullName>
    </recommendedName>
</protein>
<evidence type="ECO:0000256" key="2">
    <source>
        <dbReference type="ARBA" id="ARBA00023315"/>
    </source>
</evidence>
<keyword evidence="1" id="KW-0808">Transferase</keyword>
<reference evidence="4 5" key="1">
    <citation type="journal article" date="2015" name="Genome Announc.">
        <title>Expanding the biotechnology potential of lactobacilli through comparative genomics of 213 strains and associated genera.</title>
        <authorList>
            <person name="Sun Z."/>
            <person name="Harris H.M."/>
            <person name="McCann A."/>
            <person name="Guo C."/>
            <person name="Argimon S."/>
            <person name="Zhang W."/>
            <person name="Yang X."/>
            <person name="Jeffery I.B."/>
            <person name="Cooney J.C."/>
            <person name="Kagawa T.F."/>
            <person name="Liu W."/>
            <person name="Song Y."/>
            <person name="Salvetti E."/>
            <person name="Wrobel A."/>
            <person name="Rasinkangas P."/>
            <person name="Parkhill J."/>
            <person name="Rea M.C."/>
            <person name="O'Sullivan O."/>
            <person name="Ritari J."/>
            <person name="Douillard F.P."/>
            <person name="Paul Ross R."/>
            <person name="Yang R."/>
            <person name="Briner A.E."/>
            <person name="Felis G.E."/>
            <person name="de Vos W.M."/>
            <person name="Barrangou R."/>
            <person name="Klaenhammer T.R."/>
            <person name="Caufield P.W."/>
            <person name="Cui Y."/>
            <person name="Zhang H."/>
            <person name="O'Toole P.W."/>
        </authorList>
    </citation>
    <scope>NUCLEOTIDE SEQUENCE [LARGE SCALE GENOMIC DNA]</scope>
    <source>
        <strain evidence="4 5">DSM 16045</strain>
    </source>
</reference>
<gene>
    <name evidence="4" type="ORF">FC60_GL000272</name>
</gene>
<dbReference type="PATRIC" id="fig|1423749.3.peg.272"/>
<accession>A0A0R1VFN5</accession>
<dbReference type="SUPFAM" id="SSF55729">
    <property type="entry name" value="Acyl-CoA N-acyltransferases (Nat)"/>
    <property type="match status" value="1"/>
</dbReference>